<dbReference type="Proteomes" id="UP000195814">
    <property type="component" value="Chromosome"/>
</dbReference>
<proteinExistence type="predicted"/>
<dbReference type="KEGG" id="tci:A7K98_16665"/>
<sequence>MFISGNYSALKIATSRRRCKRQAPEFSRLAAKKTFFCVTNVKKLENDNYYHMIVKIIIIHEA</sequence>
<dbReference type="AlphaFoldDB" id="A0A1Y0LB16"/>
<organism evidence="1 2">
    <name type="scientific">Tatumella citrea</name>
    <name type="common">Pantoea citrea</name>
    <dbReference type="NCBI Taxonomy" id="53336"/>
    <lineage>
        <taxon>Bacteria</taxon>
        <taxon>Pseudomonadati</taxon>
        <taxon>Pseudomonadota</taxon>
        <taxon>Gammaproteobacteria</taxon>
        <taxon>Enterobacterales</taxon>
        <taxon>Erwiniaceae</taxon>
        <taxon>Tatumella</taxon>
    </lineage>
</organism>
<dbReference type="EMBL" id="CP015579">
    <property type="protein sequence ID" value="ARU95233.1"/>
    <property type="molecule type" value="Genomic_DNA"/>
</dbReference>
<accession>A0A1Y0LB16</accession>
<reference evidence="1 2" key="1">
    <citation type="submission" date="2016-05" db="EMBL/GenBank/DDBJ databases">
        <title>Complete genome sequence of two 2,5-diketo-D-glunonic acid producing strain Tatumella citrea.</title>
        <authorList>
            <person name="Duan C."/>
            <person name="Yang J."/>
            <person name="Yang S."/>
        </authorList>
    </citation>
    <scope>NUCLEOTIDE SEQUENCE [LARGE SCALE GENOMIC DNA]</scope>
    <source>
        <strain evidence="1 2">DSM 13699</strain>
    </source>
</reference>
<name>A0A1Y0LB16_TATCI</name>
<evidence type="ECO:0000313" key="2">
    <source>
        <dbReference type="Proteomes" id="UP000195814"/>
    </source>
</evidence>
<protein>
    <submittedName>
        <fullName evidence="1">Uncharacterized protein</fullName>
    </submittedName>
</protein>
<evidence type="ECO:0000313" key="1">
    <source>
        <dbReference type="EMBL" id="ARU95233.1"/>
    </source>
</evidence>
<gene>
    <name evidence="1" type="ORF">A7K98_16665</name>
</gene>